<dbReference type="InterPro" id="IPR050344">
    <property type="entry name" value="Peptidase_M1_aminopeptidases"/>
</dbReference>
<name>A0A067PA85_9AGAM</name>
<evidence type="ECO:0000256" key="1">
    <source>
        <dbReference type="ARBA" id="ARBA00010136"/>
    </source>
</evidence>
<dbReference type="OrthoDB" id="10031169at2759"/>
<dbReference type="Pfam" id="PF01433">
    <property type="entry name" value="Peptidase_M1"/>
    <property type="match status" value="1"/>
</dbReference>
<evidence type="ECO:0000259" key="13">
    <source>
        <dbReference type="Pfam" id="PF11838"/>
    </source>
</evidence>
<dbReference type="AlphaFoldDB" id="A0A067PA85"/>
<keyword evidence="5 11" id="KW-0378">Hydrolase</keyword>
<dbReference type="InterPro" id="IPR042097">
    <property type="entry name" value="Aminopeptidase_N-like_N_sf"/>
</dbReference>
<keyword evidence="2 11" id="KW-0031">Aminopeptidase</keyword>
<dbReference type="Gene3D" id="2.60.40.1910">
    <property type="match status" value="1"/>
</dbReference>
<evidence type="ECO:0000256" key="8">
    <source>
        <dbReference type="PIRSR" id="PIRSR634016-1"/>
    </source>
</evidence>
<dbReference type="HOGENOM" id="CLU_003705_0_2_1"/>
<feature type="domain" description="Aminopeptidase N-like N-terminal" evidence="14">
    <location>
        <begin position="21"/>
        <end position="190"/>
    </location>
</feature>
<dbReference type="PANTHER" id="PTHR11533:SF174">
    <property type="entry name" value="PUROMYCIN-SENSITIVE AMINOPEPTIDASE-RELATED"/>
    <property type="match status" value="1"/>
</dbReference>
<feature type="binding site" evidence="9">
    <location>
        <position position="369"/>
    </location>
    <ligand>
        <name>Zn(2+)</name>
        <dbReference type="ChEBI" id="CHEBI:29105"/>
        <note>catalytic</note>
    </ligand>
</feature>
<dbReference type="STRING" id="933084.A0A067PA85"/>
<evidence type="ECO:0000256" key="2">
    <source>
        <dbReference type="ARBA" id="ARBA00022438"/>
    </source>
</evidence>
<dbReference type="GO" id="GO:0070006">
    <property type="term" value="F:metalloaminopeptidase activity"/>
    <property type="evidence" value="ECO:0007669"/>
    <property type="project" value="TreeGrafter"/>
</dbReference>
<dbReference type="Pfam" id="PF11838">
    <property type="entry name" value="ERAP1_C"/>
    <property type="match status" value="1"/>
</dbReference>
<dbReference type="InParanoid" id="A0A067PA85"/>
<evidence type="ECO:0000256" key="5">
    <source>
        <dbReference type="ARBA" id="ARBA00022801"/>
    </source>
</evidence>
<organism evidence="15 16">
    <name type="scientific">Jaapia argillacea MUCL 33604</name>
    <dbReference type="NCBI Taxonomy" id="933084"/>
    <lineage>
        <taxon>Eukaryota</taxon>
        <taxon>Fungi</taxon>
        <taxon>Dikarya</taxon>
        <taxon>Basidiomycota</taxon>
        <taxon>Agaricomycotina</taxon>
        <taxon>Agaricomycetes</taxon>
        <taxon>Agaricomycetidae</taxon>
        <taxon>Jaapiales</taxon>
        <taxon>Jaapiaceae</taxon>
        <taxon>Jaapia</taxon>
    </lineage>
</organism>
<dbReference type="CDD" id="cd09601">
    <property type="entry name" value="M1_APN-Q_like"/>
    <property type="match status" value="1"/>
</dbReference>
<feature type="active site" description="Proton acceptor" evidence="8">
    <location>
        <position position="347"/>
    </location>
</feature>
<dbReference type="InterPro" id="IPR045357">
    <property type="entry name" value="Aminopeptidase_N-like_N"/>
</dbReference>
<dbReference type="InterPro" id="IPR027268">
    <property type="entry name" value="Peptidase_M4/M1_CTD_sf"/>
</dbReference>
<gene>
    <name evidence="15" type="ORF">JAAARDRAFT_41834</name>
</gene>
<comment type="cofactor">
    <cofactor evidence="9 11">
        <name>Zn(2+)</name>
        <dbReference type="ChEBI" id="CHEBI:29105"/>
    </cofactor>
    <text evidence="9 11">Binds 1 zinc ion per subunit.</text>
</comment>
<keyword evidence="4 9" id="KW-0479">Metal-binding</keyword>
<dbReference type="Gene3D" id="1.25.50.20">
    <property type="match status" value="1"/>
</dbReference>
<dbReference type="InterPro" id="IPR024571">
    <property type="entry name" value="ERAP1-like_C_dom"/>
</dbReference>
<dbReference type="GO" id="GO:0043171">
    <property type="term" value="P:peptide catabolic process"/>
    <property type="evidence" value="ECO:0007669"/>
    <property type="project" value="TreeGrafter"/>
</dbReference>
<evidence type="ECO:0000256" key="6">
    <source>
        <dbReference type="ARBA" id="ARBA00022833"/>
    </source>
</evidence>
<dbReference type="Proteomes" id="UP000027265">
    <property type="component" value="Unassembled WGS sequence"/>
</dbReference>
<evidence type="ECO:0000256" key="10">
    <source>
        <dbReference type="PIRSR" id="PIRSR634016-4"/>
    </source>
</evidence>
<protein>
    <recommendedName>
        <fullName evidence="11">Aminopeptidase</fullName>
        <ecNumber evidence="11">3.4.11.-</ecNumber>
    </recommendedName>
</protein>
<dbReference type="GO" id="GO:0005737">
    <property type="term" value="C:cytoplasm"/>
    <property type="evidence" value="ECO:0007669"/>
    <property type="project" value="TreeGrafter"/>
</dbReference>
<dbReference type="EMBL" id="KL197756">
    <property type="protein sequence ID" value="KDQ50745.1"/>
    <property type="molecule type" value="Genomic_DNA"/>
</dbReference>
<comment type="similarity">
    <text evidence="1 11">Belongs to the peptidase M1 family.</text>
</comment>
<dbReference type="InterPro" id="IPR014782">
    <property type="entry name" value="Peptidase_M1_dom"/>
</dbReference>
<accession>A0A067PA85</accession>
<evidence type="ECO:0000256" key="7">
    <source>
        <dbReference type="ARBA" id="ARBA00023049"/>
    </source>
</evidence>
<evidence type="ECO:0000259" key="14">
    <source>
        <dbReference type="Pfam" id="PF17900"/>
    </source>
</evidence>
<evidence type="ECO:0000259" key="12">
    <source>
        <dbReference type="Pfam" id="PF01433"/>
    </source>
</evidence>
<feature type="domain" description="Peptidase M1 membrane alanine aminopeptidase" evidence="12">
    <location>
        <begin position="274"/>
        <end position="492"/>
    </location>
</feature>
<reference evidence="16" key="1">
    <citation type="journal article" date="2014" name="Proc. Natl. Acad. Sci. U.S.A.">
        <title>Extensive sampling of basidiomycete genomes demonstrates inadequacy of the white-rot/brown-rot paradigm for wood decay fungi.</title>
        <authorList>
            <person name="Riley R."/>
            <person name="Salamov A.A."/>
            <person name="Brown D.W."/>
            <person name="Nagy L.G."/>
            <person name="Floudas D."/>
            <person name="Held B.W."/>
            <person name="Levasseur A."/>
            <person name="Lombard V."/>
            <person name="Morin E."/>
            <person name="Otillar R."/>
            <person name="Lindquist E.A."/>
            <person name="Sun H."/>
            <person name="LaButti K.M."/>
            <person name="Schmutz J."/>
            <person name="Jabbour D."/>
            <person name="Luo H."/>
            <person name="Baker S.E."/>
            <person name="Pisabarro A.G."/>
            <person name="Walton J.D."/>
            <person name="Blanchette R.A."/>
            <person name="Henrissat B."/>
            <person name="Martin F."/>
            <person name="Cullen D."/>
            <person name="Hibbett D.S."/>
            <person name="Grigoriev I.V."/>
        </authorList>
    </citation>
    <scope>NUCLEOTIDE SEQUENCE [LARGE SCALE GENOMIC DNA]</scope>
    <source>
        <strain evidence="16">MUCL 33604</strain>
    </source>
</reference>
<keyword evidence="6 9" id="KW-0862">Zinc</keyword>
<feature type="site" description="Transition state stabilizer" evidence="10">
    <location>
        <position position="433"/>
    </location>
</feature>
<dbReference type="GO" id="GO:0006508">
    <property type="term" value="P:proteolysis"/>
    <property type="evidence" value="ECO:0007669"/>
    <property type="project" value="UniProtKB-KW"/>
</dbReference>
<dbReference type="FunFam" id="1.10.390.10:FF:000006">
    <property type="entry name" value="Puromycin-sensitive aminopeptidase"/>
    <property type="match status" value="1"/>
</dbReference>
<feature type="domain" description="ERAP1-like C-terminal" evidence="13">
    <location>
        <begin position="569"/>
        <end position="886"/>
    </location>
</feature>
<evidence type="ECO:0000313" key="16">
    <source>
        <dbReference type="Proteomes" id="UP000027265"/>
    </source>
</evidence>
<dbReference type="FunCoup" id="A0A067PA85">
    <property type="interactions" value="540"/>
</dbReference>
<dbReference type="GO" id="GO:0008270">
    <property type="term" value="F:zinc ion binding"/>
    <property type="evidence" value="ECO:0007669"/>
    <property type="project" value="UniProtKB-UniRule"/>
</dbReference>
<dbReference type="SUPFAM" id="SSF55486">
    <property type="entry name" value="Metalloproteases ('zincins'), catalytic domain"/>
    <property type="match status" value="1"/>
</dbReference>
<keyword evidence="7 11" id="KW-0482">Metalloprotease</keyword>
<evidence type="ECO:0000256" key="9">
    <source>
        <dbReference type="PIRSR" id="PIRSR634016-3"/>
    </source>
</evidence>
<feature type="binding site" evidence="9">
    <location>
        <position position="350"/>
    </location>
    <ligand>
        <name>Zn(2+)</name>
        <dbReference type="ChEBI" id="CHEBI:29105"/>
        <note>catalytic</note>
    </ligand>
</feature>
<keyword evidence="3 11" id="KW-0645">Protease</keyword>
<proteinExistence type="inferred from homology"/>
<evidence type="ECO:0000256" key="4">
    <source>
        <dbReference type="ARBA" id="ARBA00022723"/>
    </source>
</evidence>
<dbReference type="Gene3D" id="2.60.40.1730">
    <property type="entry name" value="tricorn interacting facor f3 domain"/>
    <property type="match status" value="1"/>
</dbReference>
<sequence length="913" mass="101940">MSLTATSTPPSSGFRLPEDVVPTHYDITIKTDLEKLIFDGFAKIDLNVKEETSTIVFNSSHLDLGPASLVCEDSHTQQTELPVLIDESAERATVRLHSPLAAGSKIQFRLRFEGKLSDGLQGYYRSTWENQGKTMSYAVTQFEPTDARRAFPCWDEPLLKATFAITLISRADTVNLSNMPVASEEVYNPELKDARASDIPELSKLFESLSTDDPGVEKWKVTKFETTPRMSTYIVAFANGPFEYLESSYKSPLSGKTRPLRIYATSDNIHLGQFALDVKAKVLPIYEQIFDIEYPLPKLDTLVASDFDAGAMENWGLIIGKKNAFLFDPEGGDLAAKKLVAIIQSHEVAHMWFGNITTMSWWDNLYLNEGFATLMGEVIIAVKIFPEWKAESEFITQHLANALALDAKLSSHPIEVECPDANNISQIFDDLSYSKAASVLHMLSNYVGEEKFLKGVSLYLKKRLYGNSVTRDLWEGIGEATGIDVAKMMENWVTKMGFPVLTVTEAQGGITVRQDRFLESGPAEPKDNETIWTIPLNILTVGEDGKAFVNRTAVLNEREIFIPLDTNKFFKLNAGTTGVYRVLYTPDRLTKLAVEAAKKESVLSLSDRIGLVYDVLALARAGFAEIGSALTVMDLMRSEEEFLVWDSIGSNLEDLKSTWFEHQDVVEMLDDFTRALFVPLVERLGYVYSKSDSATVSQLRTKAISMAASANDKAVIDELKGRFSNFLDSGDDSRIPADLEKTIYSTAVKYGGKDEYDAMKAICRKPKTPQAGIAAISALGGSRDLTLIQTTLAFTLSEARDRDVVYFFAGLQANPKARRMLAQFFQDNYEAIYKRFEGSFSLSFLVKFSFNGLANLNDRQEIAAFFENKDTSKYRLPLSQTLDTISARAAFIDRSSTGLLEWLQKWNQGKDHC</sequence>
<dbReference type="Gene3D" id="1.10.390.10">
    <property type="entry name" value="Neutral Protease Domain 2"/>
    <property type="match status" value="1"/>
</dbReference>
<dbReference type="PANTHER" id="PTHR11533">
    <property type="entry name" value="PROTEASE M1 ZINC METALLOPROTEASE"/>
    <property type="match status" value="1"/>
</dbReference>
<dbReference type="GO" id="GO:0016020">
    <property type="term" value="C:membrane"/>
    <property type="evidence" value="ECO:0007669"/>
    <property type="project" value="TreeGrafter"/>
</dbReference>
<dbReference type="Pfam" id="PF17900">
    <property type="entry name" value="Peptidase_M1_N"/>
    <property type="match status" value="1"/>
</dbReference>
<dbReference type="InterPro" id="IPR034016">
    <property type="entry name" value="M1_APN-typ"/>
</dbReference>
<evidence type="ECO:0000256" key="11">
    <source>
        <dbReference type="RuleBase" id="RU364040"/>
    </source>
</evidence>
<feature type="binding site" evidence="9">
    <location>
        <position position="346"/>
    </location>
    <ligand>
        <name>Zn(2+)</name>
        <dbReference type="ChEBI" id="CHEBI:29105"/>
        <note>catalytic</note>
    </ligand>
</feature>
<dbReference type="EC" id="3.4.11.-" evidence="11"/>
<dbReference type="SUPFAM" id="SSF63737">
    <property type="entry name" value="Leukotriene A4 hydrolase N-terminal domain"/>
    <property type="match status" value="1"/>
</dbReference>
<keyword evidence="16" id="KW-1185">Reference proteome</keyword>
<evidence type="ECO:0000256" key="3">
    <source>
        <dbReference type="ARBA" id="ARBA00022670"/>
    </source>
</evidence>
<dbReference type="GO" id="GO:0005615">
    <property type="term" value="C:extracellular space"/>
    <property type="evidence" value="ECO:0007669"/>
    <property type="project" value="TreeGrafter"/>
</dbReference>
<evidence type="ECO:0000313" key="15">
    <source>
        <dbReference type="EMBL" id="KDQ50745.1"/>
    </source>
</evidence>
<dbReference type="GO" id="GO:0042277">
    <property type="term" value="F:peptide binding"/>
    <property type="evidence" value="ECO:0007669"/>
    <property type="project" value="TreeGrafter"/>
</dbReference>